<protein>
    <recommendedName>
        <fullName evidence="2">Phosphotyrosine protein phosphatase I domain-containing protein</fullName>
    </recommendedName>
</protein>
<evidence type="ECO:0000313" key="3">
    <source>
        <dbReference type="EMBL" id="MBT0772110.1"/>
    </source>
</evidence>
<keyword evidence="4" id="KW-1185">Reference proteome</keyword>
<reference evidence="3 4" key="1">
    <citation type="submission" date="2021-05" db="EMBL/GenBank/DDBJ databases">
        <title>Kineosporia and Streptomyces sp. nov. two new marine actinobacteria isolated from Coral.</title>
        <authorList>
            <person name="Buangrab K."/>
            <person name="Sutthacheep M."/>
            <person name="Yeemin T."/>
            <person name="Harunari E."/>
            <person name="Igarashi Y."/>
            <person name="Kanchanasin P."/>
            <person name="Tanasupawat S."/>
            <person name="Phongsopitanun W."/>
        </authorList>
    </citation>
    <scope>NUCLEOTIDE SEQUENCE [LARGE SCALE GENOMIC DNA]</scope>
    <source>
        <strain evidence="3 4">J2-2</strain>
    </source>
</reference>
<dbReference type="Proteomes" id="UP001197247">
    <property type="component" value="Unassembled WGS sequence"/>
</dbReference>
<evidence type="ECO:0000256" key="1">
    <source>
        <dbReference type="SAM" id="MobiDB-lite"/>
    </source>
</evidence>
<name>A0ABS5TLY2_9ACTN</name>
<evidence type="ECO:0000313" key="4">
    <source>
        <dbReference type="Proteomes" id="UP001197247"/>
    </source>
</evidence>
<proteinExistence type="predicted"/>
<organism evidence="3 4">
    <name type="scientific">Kineosporia corallincola</name>
    <dbReference type="NCBI Taxonomy" id="2835133"/>
    <lineage>
        <taxon>Bacteria</taxon>
        <taxon>Bacillati</taxon>
        <taxon>Actinomycetota</taxon>
        <taxon>Actinomycetes</taxon>
        <taxon>Kineosporiales</taxon>
        <taxon>Kineosporiaceae</taxon>
        <taxon>Kineosporia</taxon>
    </lineage>
</organism>
<dbReference type="Pfam" id="PF01451">
    <property type="entry name" value="LMWPc"/>
    <property type="match status" value="1"/>
</dbReference>
<dbReference type="InterPro" id="IPR036196">
    <property type="entry name" value="Ptyr_pPase_sf"/>
</dbReference>
<dbReference type="InterPro" id="IPR023485">
    <property type="entry name" value="Ptyr_pPase"/>
</dbReference>
<dbReference type="RefSeq" id="WP_214158474.1">
    <property type="nucleotide sequence ID" value="NZ_JAHBAY010000011.1"/>
</dbReference>
<dbReference type="SMART" id="SM00226">
    <property type="entry name" value="LMWPc"/>
    <property type="match status" value="1"/>
</dbReference>
<accession>A0ABS5TLY2</accession>
<gene>
    <name evidence="3" type="ORF">KIH74_24415</name>
</gene>
<dbReference type="SUPFAM" id="SSF52788">
    <property type="entry name" value="Phosphotyrosine protein phosphatases I"/>
    <property type="match status" value="1"/>
</dbReference>
<comment type="caution">
    <text evidence="3">The sequence shown here is derived from an EMBL/GenBank/DDBJ whole genome shotgun (WGS) entry which is preliminary data.</text>
</comment>
<dbReference type="Gene3D" id="3.40.50.2300">
    <property type="match status" value="1"/>
</dbReference>
<feature type="domain" description="Phosphotyrosine protein phosphatase I" evidence="2">
    <location>
        <begin position="3"/>
        <end position="183"/>
    </location>
</feature>
<dbReference type="EMBL" id="JAHBAY010000011">
    <property type="protein sequence ID" value="MBT0772110.1"/>
    <property type="molecule type" value="Genomic_DNA"/>
</dbReference>
<feature type="region of interest" description="Disordered" evidence="1">
    <location>
        <begin position="144"/>
        <end position="167"/>
    </location>
</feature>
<feature type="compositionally biased region" description="Basic and acidic residues" evidence="1">
    <location>
        <begin position="158"/>
        <end position="167"/>
    </location>
</feature>
<sequence length="207" mass="22651">MGPRVLLVCTANICRSPGAERLLAGRLGGAVDFFSRGTRAVPGAGICDFSSGWVRDHAGTPAAHESRPLDVADIRASTMILTATQSQRGRVIEMRPSAQVRTFTLLHAARTARWLAATGRIPPRGADLADRLLWLVEELDANRGSAPRGEIEDDDELPDPHRDGRHPEVFSRLQGAVDDLCAPLLFRGPALRRDRVRLRQKPSGVRR</sequence>
<evidence type="ECO:0000259" key="2">
    <source>
        <dbReference type="SMART" id="SM00226"/>
    </source>
</evidence>